<dbReference type="STRING" id="73230.A0A2B7ZL52"/>
<dbReference type="GO" id="GO:0016020">
    <property type="term" value="C:membrane"/>
    <property type="evidence" value="ECO:0007669"/>
    <property type="project" value="UniProtKB-SubCell"/>
</dbReference>
<dbReference type="Proteomes" id="UP000226031">
    <property type="component" value="Unassembled WGS sequence"/>
</dbReference>
<evidence type="ECO:0000256" key="2">
    <source>
        <dbReference type="ARBA" id="ARBA00022692"/>
    </source>
</evidence>
<feature type="transmembrane region" description="Helical" evidence="7">
    <location>
        <begin position="31"/>
        <end position="53"/>
    </location>
</feature>
<dbReference type="PANTHER" id="PTHR33048:SF167">
    <property type="entry name" value="INTEGRAL MEMBRANE PROTEIN"/>
    <property type="match status" value="1"/>
</dbReference>
<feature type="compositionally biased region" description="Polar residues" evidence="6">
    <location>
        <begin position="419"/>
        <end position="435"/>
    </location>
</feature>
<proteinExistence type="inferred from homology"/>
<comment type="similarity">
    <text evidence="5">Belongs to the SAT4 family.</text>
</comment>
<dbReference type="VEuPathDB" id="FungiDB:EMCG_05808"/>
<organism evidence="9 10">
    <name type="scientific">[Emmonsia] crescens</name>
    <dbReference type="NCBI Taxonomy" id="73230"/>
    <lineage>
        <taxon>Eukaryota</taxon>
        <taxon>Fungi</taxon>
        <taxon>Dikarya</taxon>
        <taxon>Ascomycota</taxon>
        <taxon>Pezizomycotina</taxon>
        <taxon>Eurotiomycetes</taxon>
        <taxon>Eurotiomycetidae</taxon>
        <taxon>Onygenales</taxon>
        <taxon>Ajellomycetaceae</taxon>
        <taxon>Emergomyces</taxon>
    </lineage>
</organism>
<evidence type="ECO:0000256" key="5">
    <source>
        <dbReference type="ARBA" id="ARBA00038359"/>
    </source>
</evidence>
<dbReference type="AlphaFoldDB" id="A0A2B7ZL52"/>
<comment type="subcellular location">
    <subcellularLocation>
        <location evidence="1">Membrane</location>
        <topology evidence="1">Multi-pass membrane protein</topology>
    </subcellularLocation>
</comment>
<dbReference type="Pfam" id="PF20684">
    <property type="entry name" value="Fung_rhodopsin"/>
    <property type="match status" value="1"/>
</dbReference>
<keyword evidence="4 7" id="KW-0472">Membrane</keyword>
<dbReference type="PANTHER" id="PTHR33048">
    <property type="entry name" value="PTH11-LIKE INTEGRAL MEMBRANE PROTEIN (AFU_ORTHOLOGUE AFUA_5G11245)"/>
    <property type="match status" value="1"/>
</dbReference>
<sequence>MSLLTFTGEHDARVTHFSSEYSPVNECGAPLILGLSGCLAGLSTLVVVLRCYCRGRIERHFWHDDYAILIATICSIIVLGCFVGESYNGLGRYMAFLSSENRQYLAKIGYFHEIFDLLGINAVKISFSFYILRTTNRVNIQNSTKAMIALILAFMILTASMTIFQCVPAAALWDYNLKPTSRCISLKSYVTIGLVTDSVNAAIDLILSTLPLPLYYDSNASKYSRVALMGIIALAYIACSAAIIKIVRRAHVLTIPTSWRESDYTLWTNIELQIGILAASLPTTNPIFTIIVGSIYKSFIAPKGRTSSPDTQDHTRAHSPIRMGPTSPRRQSRSTLHRYHASSITTEHSDPEQQHITRYPSNHYKVEVSASRLSGSQNGSQRDAILAAARSGFPAIMRTTDVYIHTADGDKGEDEENIKSANAEIQSASGQWKLP</sequence>
<comment type="caution">
    <text evidence="9">The sequence shown here is derived from an EMBL/GenBank/DDBJ whole genome shotgun (WGS) entry which is preliminary data.</text>
</comment>
<evidence type="ECO:0000259" key="8">
    <source>
        <dbReference type="Pfam" id="PF20684"/>
    </source>
</evidence>
<accession>A0A2B7ZL52</accession>
<evidence type="ECO:0000256" key="7">
    <source>
        <dbReference type="SAM" id="Phobius"/>
    </source>
</evidence>
<evidence type="ECO:0000256" key="4">
    <source>
        <dbReference type="ARBA" id="ARBA00023136"/>
    </source>
</evidence>
<keyword evidence="2 7" id="KW-0812">Transmembrane</keyword>
<protein>
    <recommendedName>
        <fullName evidence="8">Rhodopsin domain-containing protein</fullName>
    </recommendedName>
</protein>
<evidence type="ECO:0000256" key="3">
    <source>
        <dbReference type="ARBA" id="ARBA00022989"/>
    </source>
</evidence>
<feature type="region of interest" description="Disordered" evidence="6">
    <location>
        <begin position="407"/>
        <end position="435"/>
    </location>
</feature>
<dbReference type="EMBL" id="PDND01000048">
    <property type="protein sequence ID" value="PGH34081.1"/>
    <property type="molecule type" value="Genomic_DNA"/>
</dbReference>
<evidence type="ECO:0000313" key="10">
    <source>
        <dbReference type="Proteomes" id="UP000226031"/>
    </source>
</evidence>
<dbReference type="InterPro" id="IPR049326">
    <property type="entry name" value="Rhodopsin_dom_fungi"/>
</dbReference>
<feature type="transmembrane region" description="Helical" evidence="7">
    <location>
        <begin position="223"/>
        <end position="244"/>
    </location>
</feature>
<name>A0A2B7ZL52_9EURO</name>
<feature type="region of interest" description="Disordered" evidence="6">
    <location>
        <begin position="304"/>
        <end position="338"/>
    </location>
</feature>
<dbReference type="InterPro" id="IPR052337">
    <property type="entry name" value="SAT4-like"/>
</dbReference>
<gene>
    <name evidence="9" type="ORF">GX50_03137</name>
</gene>
<feature type="domain" description="Rhodopsin" evidence="8">
    <location>
        <begin position="49"/>
        <end position="288"/>
    </location>
</feature>
<reference evidence="9 10" key="1">
    <citation type="submission" date="2017-10" db="EMBL/GenBank/DDBJ databases">
        <title>Comparative genomics in systemic dimorphic fungi from Ajellomycetaceae.</title>
        <authorList>
            <person name="Munoz J.F."/>
            <person name="Mcewen J.G."/>
            <person name="Clay O.K."/>
            <person name="Cuomo C.A."/>
        </authorList>
    </citation>
    <scope>NUCLEOTIDE SEQUENCE [LARGE SCALE GENOMIC DNA]</scope>
    <source>
        <strain evidence="9 10">UAMH4076</strain>
    </source>
</reference>
<evidence type="ECO:0000313" key="9">
    <source>
        <dbReference type="EMBL" id="PGH34081.1"/>
    </source>
</evidence>
<keyword evidence="3 7" id="KW-1133">Transmembrane helix</keyword>
<feature type="transmembrane region" description="Helical" evidence="7">
    <location>
        <begin position="144"/>
        <end position="171"/>
    </location>
</feature>
<feature type="transmembrane region" description="Helical" evidence="7">
    <location>
        <begin position="110"/>
        <end position="132"/>
    </location>
</feature>
<evidence type="ECO:0000256" key="6">
    <source>
        <dbReference type="SAM" id="MobiDB-lite"/>
    </source>
</evidence>
<evidence type="ECO:0000256" key="1">
    <source>
        <dbReference type="ARBA" id="ARBA00004141"/>
    </source>
</evidence>
<keyword evidence="10" id="KW-1185">Reference proteome</keyword>
<feature type="transmembrane region" description="Helical" evidence="7">
    <location>
        <begin position="65"/>
        <end position="90"/>
    </location>
</feature>